<proteinExistence type="predicted"/>
<sequence length="559" mass="62920">MGESKSLRGLLATAFLVSIFLCCDGQRDSHPVVQISLGKIKGSLMTTRLGKTIYSFRGIRYAKSPTGQRRFRPAEPVDKWSGTYDASQDGPACPQQRGKDVSEDCLVLNIYTTKLRNSTKTRRPVIVFFHPGALTKTSSQSRLFGPQYLLDQEIVLVTLNYRLASLGFISTGDSHAPGNLGFKDQVVALRFVRDHIAAFGGDPESVTISGQSAGSKCVYMHMLSPMSKGLFHRAIAHSGSPILAEPNPHDQKNLAIKQAKFLNCPIDSMDRMFECLRSKPAEAFEKTVKKFHEWQGDPIPIWLPVVEPNIPGVERFLPAQPVDLIRSGNFNHVPLLTGVTQDEFGFRNIRAVEAARRGDNSTFVELNENWDKLAPISFLYQRGTNRSKYISDQLLQFYFHGKPISLKNSIGRAHLYADSVTIFPVHKASSLIAASSRQPVYLFEFTYQGRYSFAHWSDGKPFGVVHGDDTIYLFYQSAFPKMFKPDDPEISTLERMTTMWAHFARTGKPFPDNSSLFANVRWDKLTTSNGAYLKINEKLTMKSNLYGDRMAFWERLFPV</sequence>
<evidence type="ECO:0000313" key="1">
    <source>
        <dbReference type="EMBL" id="KAJ8686609.1"/>
    </source>
</evidence>
<name>A0ACC2PTH5_9HYME</name>
<organism evidence="1 2">
    <name type="scientific">Eretmocerus hayati</name>
    <dbReference type="NCBI Taxonomy" id="131215"/>
    <lineage>
        <taxon>Eukaryota</taxon>
        <taxon>Metazoa</taxon>
        <taxon>Ecdysozoa</taxon>
        <taxon>Arthropoda</taxon>
        <taxon>Hexapoda</taxon>
        <taxon>Insecta</taxon>
        <taxon>Pterygota</taxon>
        <taxon>Neoptera</taxon>
        <taxon>Endopterygota</taxon>
        <taxon>Hymenoptera</taxon>
        <taxon>Apocrita</taxon>
        <taxon>Proctotrupomorpha</taxon>
        <taxon>Chalcidoidea</taxon>
        <taxon>Aphelinidae</taxon>
        <taxon>Aphelininae</taxon>
        <taxon>Eretmocerus</taxon>
    </lineage>
</organism>
<reference evidence="1" key="1">
    <citation type="submission" date="2023-04" db="EMBL/GenBank/DDBJ databases">
        <title>A chromosome-level genome assembly of the parasitoid wasp Eretmocerus hayati.</title>
        <authorList>
            <person name="Zhong Y."/>
            <person name="Liu S."/>
            <person name="Liu Y."/>
        </authorList>
    </citation>
    <scope>NUCLEOTIDE SEQUENCE</scope>
    <source>
        <strain evidence="1">ZJU_SS_LIU_2023</strain>
    </source>
</reference>
<dbReference type="EMBL" id="CM056741">
    <property type="protein sequence ID" value="KAJ8686609.1"/>
    <property type="molecule type" value="Genomic_DNA"/>
</dbReference>
<protein>
    <submittedName>
        <fullName evidence="1">Uncharacterized protein</fullName>
    </submittedName>
</protein>
<evidence type="ECO:0000313" key="2">
    <source>
        <dbReference type="Proteomes" id="UP001239111"/>
    </source>
</evidence>
<gene>
    <name evidence="1" type="ORF">QAD02_022403</name>
</gene>
<keyword evidence="2" id="KW-1185">Reference proteome</keyword>
<comment type="caution">
    <text evidence="1">The sequence shown here is derived from an EMBL/GenBank/DDBJ whole genome shotgun (WGS) entry which is preliminary data.</text>
</comment>
<accession>A0ACC2PTH5</accession>
<dbReference type="Proteomes" id="UP001239111">
    <property type="component" value="Chromosome 1"/>
</dbReference>